<evidence type="ECO:0000313" key="2">
    <source>
        <dbReference type="Proteomes" id="UP000597507"/>
    </source>
</evidence>
<accession>A0A8J2ZDP7</accession>
<name>A0A8J2ZDP7_9PROT</name>
<protein>
    <submittedName>
        <fullName evidence="1">Uncharacterized protein</fullName>
    </submittedName>
</protein>
<sequence length="77" mass="8783">MQSATFRRWLAERGCQFRQHERGHGHGHPTVTVVRQGRTAELPLVGSHEDLDPDQVREVCDRLGLDWSELPGPKSRV</sequence>
<dbReference type="Proteomes" id="UP000597507">
    <property type="component" value="Unassembled WGS sequence"/>
</dbReference>
<dbReference type="AlphaFoldDB" id="A0A8J2ZDP7"/>
<comment type="caution">
    <text evidence="1">The sequence shown here is derived from an EMBL/GenBank/DDBJ whole genome shotgun (WGS) entry which is preliminary data.</text>
</comment>
<keyword evidence="2" id="KW-1185">Reference proteome</keyword>
<evidence type="ECO:0000313" key="1">
    <source>
        <dbReference type="EMBL" id="GGG45398.1"/>
    </source>
</evidence>
<reference evidence="1 2" key="1">
    <citation type="journal article" date="2014" name="Int. J. Syst. Evol. Microbiol.">
        <title>Complete genome sequence of Corynebacterium casei LMG S-19264T (=DSM 44701T), isolated from a smear-ripened cheese.</title>
        <authorList>
            <consortium name="US DOE Joint Genome Institute (JGI-PGF)"/>
            <person name="Walter F."/>
            <person name="Albersmeier A."/>
            <person name="Kalinowski J."/>
            <person name="Ruckert C."/>
        </authorList>
    </citation>
    <scope>NUCLEOTIDE SEQUENCE [LARGE SCALE GENOMIC DNA]</scope>
    <source>
        <strain evidence="1 2">CGMCC 1.16330</strain>
    </source>
</reference>
<proteinExistence type="predicted"/>
<dbReference type="EMBL" id="BMKS01000014">
    <property type="protein sequence ID" value="GGG45398.1"/>
    <property type="molecule type" value="Genomic_DNA"/>
</dbReference>
<gene>
    <name evidence="1" type="ORF">GCM10010964_35990</name>
</gene>
<organism evidence="1 2">
    <name type="scientific">Caldovatus sediminis</name>
    <dbReference type="NCBI Taxonomy" id="2041189"/>
    <lineage>
        <taxon>Bacteria</taxon>
        <taxon>Pseudomonadati</taxon>
        <taxon>Pseudomonadota</taxon>
        <taxon>Alphaproteobacteria</taxon>
        <taxon>Acetobacterales</taxon>
        <taxon>Roseomonadaceae</taxon>
        <taxon>Caldovatus</taxon>
    </lineage>
</organism>
<dbReference type="RefSeq" id="WP_188902780.1">
    <property type="nucleotide sequence ID" value="NZ_BMKS01000014.1"/>
</dbReference>